<dbReference type="AlphaFoldDB" id="A0A2U1MMW9"/>
<comment type="caution">
    <text evidence="1">The sequence shown here is derived from an EMBL/GenBank/DDBJ whole genome shotgun (WGS) entry which is preliminary data.</text>
</comment>
<accession>A0A2U1MMW9</accession>
<proteinExistence type="predicted"/>
<reference evidence="1 2" key="1">
    <citation type="journal article" date="2018" name="Mol. Plant">
        <title>The genome of Artemisia annua provides insight into the evolution of Asteraceae family and artemisinin biosynthesis.</title>
        <authorList>
            <person name="Shen Q."/>
            <person name="Zhang L."/>
            <person name="Liao Z."/>
            <person name="Wang S."/>
            <person name="Yan T."/>
            <person name="Shi P."/>
            <person name="Liu M."/>
            <person name="Fu X."/>
            <person name="Pan Q."/>
            <person name="Wang Y."/>
            <person name="Lv Z."/>
            <person name="Lu X."/>
            <person name="Zhang F."/>
            <person name="Jiang W."/>
            <person name="Ma Y."/>
            <person name="Chen M."/>
            <person name="Hao X."/>
            <person name="Li L."/>
            <person name="Tang Y."/>
            <person name="Lv G."/>
            <person name="Zhou Y."/>
            <person name="Sun X."/>
            <person name="Brodelius P.E."/>
            <person name="Rose J.K.C."/>
            <person name="Tang K."/>
        </authorList>
    </citation>
    <scope>NUCLEOTIDE SEQUENCE [LARGE SCALE GENOMIC DNA]</scope>
    <source>
        <strain evidence="2">cv. Huhao1</strain>
        <tissue evidence="1">Leaf</tissue>
    </source>
</reference>
<dbReference type="Proteomes" id="UP000245207">
    <property type="component" value="Unassembled WGS sequence"/>
</dbReference>
<dbReference type="STRING" id="35608.A0A2U1MMW9"/>
<evidence type="ECO:0000313" key="2">
    <source>
        <dbReference type="Proteomes" id="UP000245207"/>
    </source>
</evidence>
<dbReference type="EMBL" id="PKPP01004841">
    <property type="protein sequence ID" value="PWA62564.1"/>
    <property type="molecule type" value="Genomic_DNA"/>
</dbReference>
<organism evidence="1 2">
    <name type="scientific">Artemisia annua</name>
    <name type="common">Sweet wormwood</name>
    <dbReference type="NCBI Taxonomy" id="35608"/>
    <lineage>
        <taxon>Eukaryota</taxon>
        <taxon>Viridiplantae</taxon>
        <taxon>Streptophyta</taxon>
        <taxon>Embryophyta</taxon>
        <taxon>Tracheophyta</taxon>
        <taxon>Spermatophyta</taxon>
        <taxon>Magnoliopsida</taxon>
        <taxon>eudicotyledons</taxon>
        <taxon>Gunneridae</taxon>
        <taxon>Pentapetalae</taxon>
        <taxon>asterids</taxon>
        <taxon>campanulids</taxon>
        <taxon>Asterales</taxon>
        <taxon>Asteraceae</taxon>
        <taxon>Asteroideae</taxon>
        <taxon>Anthemideae</taxon>
        <taxon>Artemisiinae</taxon>
        <taxon>Artemisia</taxon>
    </lineage>
</organism>
<protein>
    <submittedName>
        <fullName evidence="1">Kinesin-like protein KCA1</fullName>
    </submittedName>
</protein>
<evidence type="ECO:0000313" key="1">
    <source>
        <dbReference type="EMBL" id="PWA62564.1"/>
    </source>
</evidence>
<keyword evidence="2" id="KW-1185">Reference proteome</keyword>
<sequence>MGVNNIEAKIISGGKFGIVVVIPRMNISPSNNKMSFQMNIKQMGRNMFCLLSLTSVLLERMKYLLEYKMLFLRLYVKWSHRVIDTMIAFCVRILYIRSLLARSPELQCIKVSPVDIFLEKPTAGNDRSPAEAVNGHFEILWPVITNFGGRVKVLSIQDGEYVVMYTRPESIAWSQSSNEREVYRH</sequence>
<gene>
    <name evidence="1" type="ORF">CTI12_AA361420</name>
</gene>
<name>A0A2U1MMW9_ARTAN</name>